<gene>
    <name evidence="1" type="ORF">LOK49_LG06G01090</name>
</gene>
<dbReference type="EMBL" id="CM045762">
    <property type="protein sequence ID" value="KAI8011689.1"/>
    <property type="molecule type" value="Genomic_DNA"/>
</dbReference>
<comment type="caution">
    <text evidence="1">The sequence shown here is derived from an EMBL/GenBank/DDBJ whole genome shotgun (WGS) entry which is preliminary data.</text>
</comment>
<sequence length="210" mass="24235">MRWLALFVLWSLVEAAGQTNYGIVNFKFKDFHAAIEDLSASIKLDKDNKSTYTYLGLALSSIGEYRRAEEAHKKSIQLDPNFLEAWAHLTPVGNAEALNCYYAHGEQNPNFQRRSYWVLDQAREHIVLHYRDINEHNDTYSALKLKERRWSSRKSKFLIGNGKNMYDFTYVENVARAHICAERALASEATVAERTAGEAYFVTNMEPIKF</sequence>
<protein>
    <submittedName>
        <fullName evidence="1">Suppressor of RPS4-RLD 1</fullName>
    </submittedName>
</protein>
<evidence type="ECO:0000313" key="1">
    <source>
        <dbReference type="EMBL" id="KAI8011689.1"/>
    </source>
</evidence>
<evidence type="ECO:0000313" key="2">
    <source>
        <dbReference type="Proteomes" id="UP001060215"/>
    </source>
</evidence>
<dbReference type="Proteomes" id="UP001060215">
    <property type="component" value="Chromosome 5"/>
</dbReference>
<accession>A0ACC0HFF9</accession>
<organism evidence="1 2">
    <name type="scientific">Camellia lanceoleosa</name>
    <dbReference type="NCBI Taxonomy" id="1840588"/>
    <lineage>
        <taxon>Eukaryota</taxon>
        <taxon>Viridiplantae</taxon>
        <taxon>Streptophyta</taxon>
        <taxon>Embryophyta</taxon>
        <taxon>Tracheophyta</taxon>
        <taxon>Spermatophyta</taxon>
        <taxon>Magnoliopsida</taxon>
        <taxon>eudicotyledons</taxon>
        <taxon>Gunneridae</taxon>
        <taxon>Pentapetalae</taxon>
        <taxon>asterids</taxon>
        <taxon>Ericales</taxon>
        <taxon>Theaceae</taxon>
        <taxon>Camellia</taxon>
    </lineage>
</organism>
<name>A0ACC0HFF9_9ERIC</name>
<proteinExistence type="predicted"/>
<reference evidence="1 2" key="1">
    <citation type="journal article" date="2022" name="Plant J.">
        <title>Chromosome-level genome of Camellia lanceoleosa provides a valuable resource for understanding genome evolution and self-incompatibility.</title>
        <authorList>
            <person name="Gong W."/>
            <person name="Xiao S."/>
            <person name="Wang L."/>
            <person name="Liao Z."/>
            <person name="Chang Y."/>
            <person name="Mo W."/>
            <person name="Hu G."/>
            <person name="Li W."/>
            <person name="Zhao G."/>
            <person name="Zhu H."/>
            <person name="Hu X."/>
            <person name="Ji K."/>
            <person name="Xiang X."/>
            <person name="Song Q."/>
            <person name="Yuan D."/>
            <person name="Jin S."/>
            <person name="Zhang L."/>
        </authorList>
    </citation>
    <scope>NUCLEOTIDE SEQUENCE [LARGE SCALE GENOMIC DNA]</scope>
    <source>
        <strain evidence="1">SQ_2022a</strain>
    </source>
</reference>
<keyword evidence="2" id="KW-1185">Reference proteome</keyword>